<dbReference type="EMBL" id="QQAV01000001">
    <property type="protein sequence ID" value="RDI28653.1"/>
    <property type="molecule type" value="Genomic_DNA"/>
</dbReference>
<dbReference type="InterPro" id="IPR021225">
    <property type="entry name" value="Tlde1_dom"/>
</dbReference>
<dbReference type="Proteomes" id="UP000255265">
    <property type="component" value="Unassembled WGS sequence"/>
</dbReference>
<dbReference type="Pfam" id="PF10908">
    <property type="entry name" value="Tlde1_dom"/>
    <property type="match status" value="1"/>
</dbReference>
<comment type="caution">
    <text evidence="2">The sequence shown here is derived from an EMBL/GenBank/DDBJ whole genome shotgun (WGS) entry which is preliminary data.</text>
</comment>
<sequence length="162" mass="18069">MPINCKFKLDKREISSLQCEGVGEFAAFSGRDGIPKNNADYSDKLGVGPLPVGRYYIVDRGSGGFFSRLYTSAVDWVNDNDHSTWFALYRDDGKVDDETFVNGVRRGNFRLHPHGRLNISEGCITLSDKAAFIRLRKRLLGTVRMPIPDGTGFAYGVIEVTE</sequence>
<organism evidence="2 3">
    <name type="scientific">Pseudacidovorax intermedius</name>
    <dbReference type="NCBI Taxonomy" id="433924"/>
    <lineage>
        <taxon>Bacteria</taxon>
        <taxon>Pseudomonadati</taxon>
        <taxon>Pseudomonadota</taxon>
        <taxon>Betaproteobacteria</taxon>
        <taxon>Burkholderiales</taxon>
        <taxon>Comamonadaceae</taxon>
        <taxon>Pseudacidovorax</taxon>
    </lineage>
</organism>
<dbReference type="AlphaFoldDB" id="A0A370FN28"/>
<proteinExistence type="predicted"/>
<feature type="domain" description="Tlde1" evidence="1">
    <location>
        <begin position="24"/>
        <end position="146"/>
    </location>
</feature>
<evidence type="ECO:0000259" key="1">
    <source>
        <dbReference type="Pfam" id="PF10908"/>
    </source>
</evidence>
<gene>
    <name evidence="2" type="ORF">DFR41_101409</name>
</gene>
<evidence type="ECO:0000313" key="3">
    <source>
        <dbReference type="Proteomes" id="UP000255265"/>
    </source>
</evidence>
<protein>
    <submittedName>
        <fullName evidence="2">Uncharacterized protein DUF2778</fullName>
    </submittedName>
</protein>
<evidence type="ECO:0000313" key="2">
    <source>
        <dbReference type="EMBL" id="RDI28653.1"/>
    </source>
</evidence>
<accession>A0A370FN28</accession>
<keyword evidence="3" id="KW-1185">Reference proteome</keyword>
<reference evidence="2 3" key="1">
    <citation type="submission" date="2018-07" db="EMBL/GenBank/DDBJ databases">
        <title>Genomic Encyclopedia of Type Strains, Phase IV (KMG-IV): sequencing the most valuable type-strain genomes for metagenomic binning, comparative biology and taxonomic classification.</title>
        <authorList>
            <person name="Goeker M."/>
        </authorList>
    </citation>
    <scope>NUCLEOTIDE SEQUENCE [LARGE SCALE GENOMIC DNA]</scope>
    <source>
        <strain evidence="2 3">DSM 21352</strain>
    </source>
</reference>
<name>A0A370FN28_9BURK</name>